<keyword evidence="8" id="KW-1185">Reference proteome</keyword>
<evidence type="ECO:0000256" key="1">
    <source>
        <dbReference type="ARBA" id="ARBA00005446"/>
    </source>
</evidence>
<dbReference type="GO" id="GO:0003677">
    <property type="term" value="F:DNA binding"/>
    <property type="evidence" value="ECO:0007669"/>
    <property type="project" value="UniProtKB-KW"/>
</dbReference>
<dbReference type="GO" id="GO:0005524">
    <property type="term" value="F:ATP binding"/>
    <property type="evidence" value="ECO:0007669"/>
    <property type="project" value="InterPro"/>
</dbReference>
<dbReference type="PROSITE" id="PS51192">
    <property type="entry name" value="HELICASE_ATP_BIND_1"/>
    <property type="match status" value="1"/>
</dbReference>
<organism evidence="7 8">
    <name type="scientific">Lentinula raphanica</name>
    <dbReference type="NCBI Taxonomy" id="153919"/>
    <lineage>
        <taxon>Eukaryota</taxon>
        <taxon>Fungi</taxon>
        <taxon>Dikarya</taxon>
        <taxon>Basidiomycota</taxon>
        <taxon>Agaricomycotina</taxon>
        <taxon>Agaricomycetes</taxon>
        <taxon>Agaricomycetidae</taxon>
        <taxon>Agaricales</taxon>
        <taxon>Marasmiineae</taxon>
        <taxon>Omphalotaceae</taxon>
        <taxon>Lentinula</taxon>
    </lineage>
</organism>
<accession>A0AA38P7I4</accession>
<dbReference type="GO" id="GO:0005694">
    <property type="term" value="C:chromosome"/>
    <property type="evidence" value="ECO:0007669"/>
    <property type="project" value="TreeGrafter"/>
</dbReference>
<dbReference type="InterPro" id="IPR027417">
    <property type="entry name" value="P-loop_NTPase"/>
</dbReference>
<keyword evidence="2" id="KW-0238">DNA-binding</keyword>
<dbReference type="PANTHER" id="PTHR13710">
    <property type="entry name" value="DNA HELICASE RECQ FAMILY MEMBER"/>
    <property type="match status" value="1"/>
</dbReference>
<name>A0AA38P7I4_9AGAR</name>
<dbReference type="InterPro" id="IPR011545">
    <property type="entry name" value="DEAD/DEAH_box_helicase_dom"/>
</dbReference>
<dbReference type="AlphaFoldDB" id="A0AA38P7I4"/>
<dbReference type="Pfam" id="PF00270">
    <property type="entry name" value="DEAD"/>
    <property type="match status" value="1"/>
</dbReference>
<comment type="similarity">
    <text evidence="1">Belongs to the helicase family. RecQ subfamily.</text>
</comment>
<keyword evidence="7" id="KW-0378">Hydrolase</keyword>
<evidence type="ECO:0000256" key="5">
    <source>
        <dbReference type="ARBA" id="ARBA00034808"/>
    </source>
</evidence>
<dbReference type="SMART" id="SM00487">
    <property type="entry name" value="DEXDc"/>
    <property type="match status" value="1"/>
</dbReference>
<dbReference type="GO" id="GO:0006281">
    <property type="term" value="P:DNA repair"/>
    <property type="evidence" value="ECO:0007669"/>
    <property type="project" value="TreeGrafter"/>
</dbReference>
<dbReference type="Proteomes" id="UP001163846">
    <property type="component" value="Unassembled WGS sequence"/>
</dbReference>
<dbReference type="GO" id="GO:0043138">
    <property type="term" value="F:3'-5' DNA helicase activity"/>
    <property type="evidence" value="ECO:0007669"/>
    <property type="project" value="UniProtKB-EC"/>
</dbReference>
<sequence>MPSKYPEVLDETRLKKAERLLCDVFGISELREHQRLAGKNILRGQTTVYDVPTGGGKTLAFWYPLFYYWDTRDSISTSQKLALVISPLNALMNSQAEALQEKGVLALAVNSEGGRIEDIFETRSDNQFCLKYRVIFISPETALSTQFHDKVLKKRIFRENIMQLIIDESHSASEWGENFRPEYAELGKLLARLPSGLPVLLASATMPEDVLRDVLFKVGLPQNPARVAVSNAKQNVALSVRVLQHPSNTYADLYTLLPTHENEAFPQTLIYVNSRIQAEEIQDFFRTRRPSHIPAESFEFYHRNITQQRKEHIQDGLRSGRLCCVIATD</sequence>
<dbReference type="InterPro" id="IPR014001">
    <property type="entry name" value="Helicase_ATP-bd"/>
</dbReference>
<dbReference type="SUPFAM" id="SSF52540">
    <property type="entry name" value="P-loop containing nucleoside triphosphate hydrolases"/>
    <property type="match status" value="2"/>
</dbReference>
<dbReference type="EMBL" id="MU806223">
    <property type="protein sequence ID" value="KAJ3837772.1"/>
    <property type="molecule type" value="Genomic_DNA"/>
</dbReference>
<evidence type="ECO:0000313" key="7">
    <source>
        <dbReference type="EMBL" id="KAJ3837772.1"/>
    </source>
</evidence>
<dbReference type="GO" id="GO:0016787">
    <property type="term" value="F:hydrolase activity"/>
    <property type="evidence" value="ECO:0007669"/>
    <property type="project" value="UniProtKB-KW"/>
</dbReference>
<proteinExistence type="inferred from homology"/>
<evidence type="ECO:0000313" key="8">
    <source>
        <dbReference type="Proteomes" id="UP001163846"/>
    </source>
</evidence>
<evidence type="ECO:0000256" key="3">
    <source>
        <dbReference type="ARBA" id="ARBA00023235"/>
    </source>
</evidence>
<keyword evidence="3" id="KW-0413">Isomerase</keyword>
<evidence type="ECO:0000256" key="2">
    <source>
        <dbReference type="ARBA" id="ARBA00023125"/>
    </source>
</evidence>
<dbReference type="EC" id="5.6.2.4" evidence="5"/>
<evidence type="ECO:0000256" key="4">
    <source>
        <dbReference type="ARBA" id="ARBA00034617"/>
    </source>
</evidence>
<dbReference type="GO" id="GO:0009378">
    <property type="term" value="F:four-way junction helicase activity"/>
    <property type="evidence" value="ECO:0007669"/>
    <property type="project" value="TreeGrafter"/>
</dbReference>
<comment type="caution">
    <text evidence="7">The sequence shown here is derived from an EMBL/GenBank/DDBJ whole genome shotgun (WGS) entry which is preliminary data.</text>
</comment>
<feature type="domain" description="Helicase ATP-binding" evidence="6">
    <location>
        <begin position="38"/>
        <end position="224"/>
    </location>
</feature>
<dbReference type="GO" id="GO:0005737">
    <property type="term" value="C:cytoplasm"/>
    <property type="evidence" value="ECO:0007669"/>
    <property type="project" value="TreeGrafter"/>
</dbReference>
<reference evidence="7" key="1">
    <citation type="submission" date="2022-08" db="EMBL/GenBank/DDBJ databases">
        <authorList>
            <consortium name="DOE Joint Genome Institute"/>
            <person name="Min B."/>
            <person name="Riley R."/>
            <person name="Sierra-Patev S."/>
            <person name="Naranjo-Ortiz M."/>
            <person name="Looney B."/>
            <person name="Konkel Z."/>
            <person name="Slot J.C."/>
            <person name="Sakamoto Y."/>
            <person name="Steenwyk J.L."/>
            <person name="Rokas A."/>
            <person name="Carro J."/>
            <person name="Camarero S."/>
            <person name="Ferreira P."/>
            <person name="Molpeceres G."/>
            <person name="Ruiz-Duenas F.J."/>
            <person name="Serrano A."/>
            <person name="Henrissat B."/>
            <person name="Drula E."/>
            <person name="Hughes K.W."/>
            <person name="Mata J.L."/>
            <person name="Ishikawa N.K."/>
            <person name="Vargas-Isla R."/>
            <person name="Ushijima S."/>
            <person name="Smith C.A."/>
            <person name="Ahrendt S."/>
            <person name="Andreopoulos W."/>
            <person name="He G."/>
            <person name="Labutti K."/>
            <person name="Lipzen A."/>
            <person name="Ng V."/>
            <person name="Sandor L."/>
            <person name="Barry K."/>
            <person name="Martinez A.T."/>
            <person name="Xiao Y."/>
            <person name="Gibbons J.G."/>
            <person name="Terashima K."/>
            <person name="Hibbett D.S."/>
            <person name="Grigoriev I.V."/>
        </authorList>
    </citation>
    <scope>NUCLEOTIDE SEQUENCE</scope>
    <source>
        <strain evidence="7">TFB9207</strain>
    </source>
</reference>
<comment type="catalytic activity">
    <reaction evidence="4">
        <text>Couples ATP hydrolysis with the unwinding of duplex DNA by translocating in the 3'-5' direction.</text>
        <dbReference type="EC" id="5.6.2.4"/>
    </reaction>
</comment>
<protein>
    <recommendedName>
        <fullName evidence="5">DNA 3'-5' helicase</fullName>
        <ecNumber evidence="5">5.6.2.4</ecNumber>
    </recommendedName>
</protein>
<dbReference type="GO" id="GO:0006310">
    <property type="term" value="P:DNA recombination"/>
    <property type="evidence" value="ECO:0007669"/>
    <property type="project" value="TreeGrafter"/>
</dbReference>
<dbReference type="Gene3D" id="3.40.50.300">
    <property type="entry name" value="P-loop containing nucleotide triphosphate hydrolases"/>
    <property type="match status" value="2"/>
</dbReference>
<dbReference type="PANTHER" id="PTHR13710:SF105">
    <property type="entry name" value="ATP-DEPENDENT DNA HELICASE Q1"/>
    <property type="match status" value="1"/>
</dbReference>
<evidence type="ECO:0000259" key="6">
    <source>
        <dbReference type="PROSITE" id="PS51192"/>
    </source>
</evidence>
<gene>
    <name evidence="7" type="ORF">F5878DRAFT_199535</name>
</gene>